<dbReference type="Pfam" id="PF06725">
    <property type="entry name" value="3D"/>
    <property type="match status" value="1"/>
</dbReference>
<accession>A0A1U9K105</accession>
<sequence>MTALRYLGFGVITAFIAACTAPGTHVATPIPGDSAVPAKKEDVALKPLQVPSLDQLPETPARSLAAKYQAVQWGALPGWKDDNLDHVWKAFVNNCKGLMRPVSGSLAMPARATPRAWQPVCLAAQNSGLGTESADTAAIRQFLETHLQPWRLLDEKGRVAKNTVTGYYEPLLQASKRQHGVYQWPLYAVPSDLLTVDLGGLYPELAGKRIRGKLTADNRVVPYDTRGEITSNPQRQPKVLVWAADPVEAFFLQIQGSGRAVLDNGKAVRLAYGDHNGHPYSSIGKWLADKGELPLAQTSMQNIKQWAKDNPHRVNEMLNVNKAMVFFNEETIVDPQLGPKGAYGIPLIAERAVAIDPTFVPLGTPVYLATSFPASQSPLRKLVFAQDTGAAIKGAARTDFYWGTGDQAGNQAGRMKQNGEMWLLWPKDAGAPTAR</sequence>
<keyword evidence="6" id="KW-0732">Signal</keyword>
<evidence type="ECO:0000256" key="4">
    <source>
        <dbReference type="ARBA" id="ARBA00023316"/>
    </source>
</evidence>
<evidence type="ECO:0000256" key="3">
    <source>
        <dbReference type="ARBA" id="ARBA00023239"/>
    </source>
</evidence>
<dbReference type="InterPro" id="IPR010611">
    <property type="entry name" value="3D_dom"/>
</dbReference>
<protein>
    <recommendedName>
        <fullName evidence="2">peptidoglycan lytic exotransglycosylase</fullName>
        <ecNumber evidence="2">4.2.2.n1</ecNumber>
    </recommendedName>
    <alternativeName>
        <fullName evidence="5">Murein hydrolase A</fullName>
    </alternativeName>
</protein>
<evidence type="ECO:0000313" key="8">
    <source>
        <dbReference type="EMBL" id="AQS51743.1"/>
    </source>
</evidence>
<dbReference type="GO" id="GO:0008933">
    <property type="term" value="F:peptidoglycan lytic transglycosylase activity"/>
    <property type="evidence" value="ECO:0007669"/>
    <property type="project" value="TreeGrafter"/>
</dbReference>
<comment type="catalytic activity">
    <reaction evidence="1">
        <text>Exolytic cleavage of the (1-&gt;4)-beta-glycosidic linkage between N-acetylmuramic acid (MurNAc) and N-acetylglucosamine (GlcNAc) residues in peptidoglycan, from either the reducing or the non-reducing ends of the peptidoglycan chains, with concomitant formation of a 1,6-anhydrobond in the MurNAc residue.</text>
        <dbReference type="EC" id="4.2.2.n1"/>
    </reaction>
</comment>
<evidence type="ECO:0000256" key="6">
    <source>
        <dbReference type="SAM" id="SignalP"/>
    </source>
</evidence>
<dbReference type="InterPro" id="IPR036908">
    <property type="entry name" value="RlpA-like_sf"/>
</dbReference>
<organism evidence="8 9">
    <name type="scientific">Paenalcaligenes hominis</name>
    <dbReference type="NCBI Taxonomy" id="643674"/>
    <lineage>
        <taxon>Bacteria</taxon>
        <taxon>Pseudomonadati</taxon>
        <taxon>Pseudomonadota</taxon>
        <taxon>Betaproteobacteria</taxon>
        <taxon>Burkholderiales</taxon>
        <taxon>Alcaligenaceae</taxon>
        <taxon>Paenalcaligenes</taxon>
    </lineage>
</organism>
<dbReference type="GO" id="GO:0009254">
    <property type="term" value="P:peptidoglycan turnover"/>
    <property type="evidence" value="ECO:0007669"/>
    <property type="project" value="InterPro"/>
</dbReference>
<proteinExistence type="predicted"/>
<dbReference type="Pfam" id="PF03562">
    <property type="entry name" value="MltA"/>
    <property type="match status" value="1"/>
</dbReference>
<dbReference type="GO" id="GO:0019867">
    <property type="term" value="C:outer membrane"/>
    <property type="evidence" value="ECO:0007669"/>
    <property type="project" value="InterPro"/>
</dbReference>
<dbReference type="EMBL" id="CP019697">
    <property type="protein sequence ID" value="AQS51743.1"/>
    <property type="molecule type" value="Genomic_DNA"/>
</dbReference>
<dbReference type="CDD" id="cd14668">
    <property type="entry name" value="mlta_B"/>
    <property type="match status" value="1"/>
</dbReference>
<keyword evidence="3" id="KW-0456">Lyase</keyword>
<gene>
    <name evidence="8" type="ORF">PAEH1_09525</name>
</gene>
<evidence type="ECO:0000256" key="2">
    <source>
        <dbReference type="ARBA" id="ARBA00012587"/>
    </source>
</evidence>
<dbReference type="SMART" id="SM00925">
    <property type="entry name" value="MltA"/>
    <property type="match status" value="1"/>
</dbReference>
<feature type="signal peptide" evidence="6">
    <location>
        <begin position="1"/>
        <end position="20"/>
    </location>
</feature>
<dbReference type="GO" id="GO:0009253">
    <property type="term" value="P:peptidoglycan catabolic process"/>
    <property type="evidence" value="ECO:0007669"/>
    <property type="project" value="TreeGrafter"/>
</dbReference>
<dbReference type="STRING" id="643674.PAEH1_09525"/>
<dbReference type="OrthoDB" id="9783686at2"/>
<dbReference type="PANTHER" id="PTHR30124:SF0">
    <property type="entry name" value="MEMBRANE-BOUND LYTIC MUREIN TRANSGLYCOSYLASE A"/>
    <property type="match status" value="1"/>
</dbReference>
<dbReference type="PANTHER" id="PTHR30124">
    <property type="entry name" value="MEMBRANE-BOUND LYTIC MUREIN TRANSGLYCOSYLASE A"/>
    <property type="match status" value="1"/>
</dbReference>
<dbReference type="SUPFAM" id="SSF50685">
    <property type="entry name" value="Barwin-like endoglucanases"/>
    <property type="match status" value="1"/>
</dbReference>
<dbReference type="KEGG" id="phn:PAEH1_09525"/>
<dbReference type="EC" id="4.2.2.n1" evidence="2"/>
<name>A0A1U9K105_9BURK</name>
<dbReference type="Proteomes" id="UP000189369">
    <property type="component" value="Chromosome"/>
</dbReference>
<dbReference type="Gene3D" id="2.40.40.10">
    <property type="entry name" value="RlpA-like domain"/>
    <property type="match status" value="1"/>
</dbReference>
<dbReference type="GO" id="GO:0071555">
    <property type="term" value="P:cell wall organization"/>
    <property type="evidence" value="ECO:0007669"/>
    <property type="project" value="UniProtKB-KW"/>
</dbReference>
<dbReference type="InterPro" id="IPR026044">
    <property type="entry name" value="MltA"/>
</dbReference>
<dbReference type="AlphaFoldDB" id="A0A1U9K105"/>
<keyword evidence="4" id="KW-0961">Cell wall biogenesis/degradation</keyword>
<feature type="domain" description="Lytic transglycosylase MltA" evidence="7">
    <location>
        <begin position="171"/>
        <end position="328"/>
    </location>
</feature>
<dbReference type="GO" id="GO:0004553">
    <property type="term" value="F:hydrolase activity, hydrolyzing O-glycosyl compounds"/>
    <property type="evidence" value="ECO:0007669"/>
    <property type="project" value="InterPro"/>
</dbReference>
<reference evidence="8 9" key="1">
    <citation type="submission" date="2017-01" db="EMBL/GenBank/DDBJ databases">
        <title>Complete Genome Sequence of Paenalcaligenes hominis, Isolated from a paraplegic Patient with neurogenic bladder.</title>
        <authorList>
            <person name="Mukhopadhyay R."/>
            <person name="Joaquin J."/>
            <person name="Hogue R."/>
            <person name="Kilaru A."/>
            <person name="Jospin G."/>
            <person name="Mars K."/>
            <person name="Eisen J.A."/>
            <person name="Chaturvedi V."/>
        </authorList>
    </citation>
    <scope>NUCLEOTIDE SEQUENCE [LARGE SCALE GENOMIC DNA]</scope>
    <source>
        <strain evidence="8 9">15S00501</strain>
    </source>
</reference>
<feature type="chain" id="PRO_5012821117" description="peptidoglycan lytic exotransglycosylase" evidence="6">
    <location>
        <begin position="21"/>
        <end position="435"/>
    </location>
</feature>
<dbReference type="PIRSF" id="PIRSF019422">
    <property type="entry name" value="MltA"/>
    <property type="match status" value="1"/>
</dbReference>
<evidence type="ECO:0000256" key="1">
    <source>
        <dbReference type="ARBA" id="ARBA00001420"/>
    </source>
</evidence>
<evidence type="ECO:0000259" key="7">
    <source>
        <dbReference type="SMART" id="SM00925"/>
    </source>
</evidence>
<dbReference type="Gene3D" id="2.40.240.50">
    <property type="entry name" value="Barwin-like endoglucanases"/>
    <property type="match status" value="1"/>
</dbReference>
<evidence type="ECO:0000313" key="9">
    <source>
        <dbReference type="Proteomes" id="UP000189369"/>
    </source>
</evidence>
<dbReference type="PROSITE" id="PS51257">
    <property type="entry name" value="PROKAR_LIPOPROTEIN"/>
    <property type="match status" value="1"/>
</dbReference>
<dbReference type="CDD" id="cd14485">
    <property type="entry name" value="mltA_like_LT_A"/>
    <property type="match status" value="1"/>
</dbReference>
<evidence type="ECO:0000256" key="5">
    <source>
        <dbReference type="ARBA" id="ARBA00030918"/>
    </source>
</evidence>
<dbReference type="InterPro" id="IPR005300">
    <property type="entry name" value="MltA_B"/>
</dbReference>